<sequence length="118" mass="12993">MRELISSRGISLRLRQRFREELIPCCMPSALPLAPSQLGNNIGRLCREACVAHLYYMDSGPMGICLNSQMASLGLAATYVIKTKNLMSSCWGLWTPDTHSTPEAEVAGQHATLHFVLS</sequence>
<organism evidence="1">
    <name type="scientific">Xenopus laevis</name>
    <name type="common">African clawed frog</name>
    <dbReference type="NCBI Taxonomy" id="8355"/>
    <lineage>
        <taxon>Eukaryota</taxon>
        <taxon>Metazoa</taxon>
        <taxon>Chordata</taxon>
        <taxon>Craniata</taxon>
        <taxon>Vertebrata</taxon>
        <taxon>Euteleostomi</taxon>
        <taxon>Amphibia</taxon>
        <taxon>Batrachia</taxon>
        <taxon>Anura</taxon>
        <taxon>Pipoidea</taxon>
        <taxon>Pipidae</taxon>
        <taxon>Xenopodinae</taxon>
        <taxon>Xenopus</taxon>
        <taxon>Xenopus</taxon>
    </lineage>
</organism>
<dbReference type="Proteomes" id="UP000694892">
    <property type="component" value="Unassembled WGS sequence"/>
</dbReference>
<accession>A0A974GZS2</accession>
<reference evidence="1" key="1">
    <citation type="submission" date="2016-05" db="EMBL/GenBank/DDBJ databases">
        <title>WGS assembly of Xenopus laevis.</title>
        <authorList>
            <person name="Session A."/>
            <person name="Uno Y."/>
            <person name="Kwon T."/>
            <person name="Chapman J."/>
            <person name="Toyoda A."/>
            <person name="Takahashi S."/>
            <person name="Fukui A."/>
            <person name="Hikosaka A."/>
            <person name="Putnam N."/>
            <person name="Stites J."/>
            <person name="Van Heeringen S."/>
            <person name="Quigley I."/>
            <person name="Heinz S."/>
            <person name="Hellsten U."/>
            <person name="Lyons J."/>
            <person name="Suzuki A."/>
            <person name="Kondo M."/>
            <person name="Ogino H."/>
            <person name="Ochi H."/>
            <person name="Bogdanovic O."/>
            <person name="Lister R."/>
            <person name="Georgiou G."/>
            <person name="Paranjpe S."/>
            <person name="Van Kruijsbergen I."/>
            <person name="Mozaffari S."/>
            <person name="Shu S."/>
            <person name="Schmutz J."/>
            <person name="Jenkins J."/>
            <person name="Grimwood J."/>
            <person name="Carlson J."/>
            <person name="Mitros T."/>
            <person name="Simakov O."/>
            <person name="Heald R."/>
            <person name="Miller K."/>
            <person name="Haudenschild C."/>
            <person name="Kuroki Y."/>
            <person name="Tanaka T."/>
            <person name="Michiue T."/>
            <person name="Watanabe M."/>
            <person name="Kinoshita T."/>
            <person name="Ohta Y."/>
            <person name="Mawaribuchi S."/>
            <person name="Suzuki Y."/>
            <person name="Haramoto Y."/>
            <person name="Yamamoto T."/>
            <person name="Takagi C."/>
            <person name="Kitzman J."/>
            <person name="Shendure J."/>
            <person name="Nakayama T."/>
            <person name="Izutsu Y."/>
            <person name="Robert J."/>
            <person name="Dichmann D."/>
            <person name="Flajnik M."/>
            <person name="Houston D."/>
            <person name="Marcotte E."/>
            <person name="Wallingford J."/>
            <person name="Ito Y."/>
            <person name="Asashima M."/>
            <person name="Ueno N."/>
            <person name="Matsuda Y."/>
            <person name="Jan Veenstra G."/>
            <person name="Fujiyama A."/>
            <person name="Harland R."/>
            <person name="Taira M."/>
            <person name="Rokhsar D.S."/>
        </authorList>
    </citation>
    <scope>NUCLEOTIDE SEQUENCE</scope>
    <source>
        <strain evidence="1">J</strain>
        <tissue evidence="1">Blood</tissue>
    </source>
</reference>
<proteinExistence type="predicted"/>
<protein>
    <submittedName>
        <fullName evidence="1">Uncharacterized protein</fullName>
    </submittedName>
</protein>
<name>A0A974GZS2_XENLA</name>
<dbReference type="EMBL" id="KV467245">
    <property type="protein sequence ID" value="OCT56869.1"/>
    <property type="molecule type" value="Genomic_DNA"/>
</dbReference>
<dbReference type="AlphaFoldDB" id="A0A974GZS2"/>
<evidence type="ECO:0000313" key="1">
    <source>
        <dbReference type="EMBL" id="OCT56869.1"/>
    </source>
</evidence>
<gene>
    <name evidence="1" type="ORF">XELAEV_18004293mg</name>
</gene>